<dbReference type="OrthoDB" id="3853857at2759"/>
<dbReference type="SMART" id="SM00046">
    <property type="entry name" value="DAGKc"/>
    <property type="match status" value="1"/>
</dbReference>
<dbReference type="GO" id="GO:0016020">
    <property type="term" value="C:membrane"/>
    <property type="evidence" value="ECO:0007669"/>
    <property type="project" value="TreeGrafter"/>
</dbReference>
<dbReference type="RefSeq" id="XP_031027136.1">
    <property type="nucleotide sequence ID" value="XM_031167045.1"/>
</dbReference>
<dbReference type="GO" id="GO:0005737">
    <property type="term" value="C:cytoplasm"/>
    <property type="evidence" value="ECO:0007669"/>
    <property type="project" value="TreeGrafter"/>
</dbReference>
<feature type="domain" description="DAGKc" evidence="1">
    <location>
        <begin position="103"/>
        <end position="241"/>
    </location>
</feature>
<keyword evidence="3" id="KW-1185">Reference proteome</keyword>
<dbReference type="InterPro" id="IPR016064">
    <property type="entry name" value="NAD/diacylglycerol_kinase_sf"/>
</dbReference>
<dbReference type="Gene3D" id="2.60.200.40">
    <property type="match status" value="1"/>
</dbReference>
<dbReference type="GeneID" id="42002342"/>
<organism evidence="2 3">
    <name type="scientific">Synchytrium microbalum</name>
    <dbReference type="NCBI Taxonomy" id="1806994"/>
    <lineage>
        <taxon>Eukaryota</taxon>
        <taxon>Fungi</taxon>
        <taxon>Fungi incertae sedis</taxon>
        <taxon>Chytridiomycota</taxon>
        <taxon>Chytridiomycota incertae sedis</taxon>
        <taxon>Chytridiomycetes</taxon>
        <taxon>Synchytriales</taxon>
        <taxon>Synchytriaceae</taxon>
        <taxon>Synchytrium</taxon>
    </lineage>
</organism>
<dbReference type="Pfam" id="PF00781">
    <property type="entry name" value="DAGK_cat"/>
    <property type="match status" value="1"/>
</dbReference>
<name>A0A507CGC3_9FUNG</name>
<dbReference type="EMBL" id="QEAO01000003">
    <property type="protein sequence ID" value="TPX37066.1"/>
    <property type="molecule type" value="Genomic_DNA"/>
</dbReference>
<evidence type="ECO:0000259" key="1">
    <source>
        <dbReference type="PROSITE" id="PS50146"/>
    </source>
</evidence>
<dbReference type="Gene3D" id="3.40.50.10330">
    <property type="entry name" value="Probable inorganic polyphosphate/atp-NAD kinase, domain 1"/>
    <property type="match status" value="1"/>
</dbReference>
<evidence type="ECO:0000313" key="2">
    <source>
        <dbReference type="EMBL" id="TPX37066.1"/>
    </source>
</evidence>
<dbReference type="Proteomes" id="UP000319731">
    <property type="component" value="Unassembled WGS sequence"/>
</dbReference>
<dbReference type="SUPFAM" id="SSF111331">
    <property type="entry name" value="NAD kinase/diacylglycerol kinase-like"/>
    <property type="match status" value="1"/>
</dbReference>
<comment type="caution">
    <text evidence="2">The sequence shown here is derived from an EMBL/GenBank/DDBJ whole genome shotgun (WGS) entry which is preliminary data.</text>
</comment>
<dbReference type="InterPro" id="IPR017438">
    <property type="entry name" value="ATP-NAD_kinase_N"/>
</dbReference>
<dbReference type="PROSITE" id="PS50146">
    <property type="entry name" value="DAGK"/>
    <property type="match status" value="1"/>
</dbReference>
<dbReference type="GO" id="GO:0001727">
    <property type="term" value="F:lipid kinase activity"/>
    <property type="evidence" value="ECO:0007669"/>
    <property type="project" value="TreeGrafter"/>
</dbReference>
<gene>
    <name evidence="2" type="ORF">SmJEL517_g01117</name>
</gene>
<dbReference type="STRING" id="1806994.A0A507CGC3"/>
<dbReference type="InterPro" id="IPR001206">
    <property type="entry name" value="Diacylglycerol_kinase_cat_dom"/>
</dbReference>
<dbReference type="GO" id="GO:0016773">
    <property type="term" value="F:phosphotransferase activity, alcohol group as acceptor"/>
    <property type="evidence" value="ECO:0007669"/>
    <property type="project" value="UniProtKB-ARBA"/>
</dbReference>
<evidence type="ECO:0000313" key="3">
    <source>
        <dbReference type="Proteomes" id="UP000319731"/>
    </source>
</evidence>
<reference evidence="2 3" key="1">
    <citation type="journal article" date="2019" name="Sci. Rep.">
        <title>Comparative genomics of chytrid fungi reveal insights into the obligate biotrophic and pathogenic lifestyle of Synchytrium endobioticum.</title>
        <authorList>
            <person name="van de Vossenberg B.T.L.H."/>
            <person name="Warris S."/>
            <person name="Nguyen H.D.T."/>
            <person name="van Gent-Pelzer M.P.E."/>
            <person name="Joly D.L."/>
            <person name="van de Geest H.C."/>
            <person name="Bonants P.J.M."/>
            <person name="Smith D.S."/>
            <person name="Levesque C.A."/>
            <person name="van der Lee T.A.J."/>
        </authorList>
    </citation>
    <scope>NUCLEOTIDE SEQUENCE [LARGE SCALE GENOMIC DNA]</scope>
    <source>
        <strain evidence="2 3">JEL517</strain>
    </source>
</reference>
<sequence>MTVTGADVSFTASFLTVGKDQIPKDYIYAVTRTDSLAIPAAGSQNPILASIKNDGIHVLIHSLQLKNNSTTVKPLFKYSLIAFETPSEAQAFVASAKTWLGHRIHKKLLVVINPVSGTKQAKDRWTKTVIPMFDAAEVPYEARFTEKAEHATDITSKMSLEAYSGVISIGGDGTFHEVLNGLLLRPDWQEAVSSMSIGMISGGSANAFPRCIDAFTAELSTLTIIKGFQKPMDMFAAVTPKATIYSFLCIFYGFISDVDIDSNNLRALGPVRFPLMALYKLLKLQQYEVKLHLLPADDTTVQPIEPPSLPIDSPPQFGPPLKYIVRPDSHNSFPVHTDASLIYLNVMNLQWASSDFLAEVNARISDGCLWLNYGDSSIKRGELLQQILNQEAALDSENPKSHRVAVKAFVLEPVNVHGKSLAKQKGSKKAIMDVSGEEVDLGPIRCEVLPSLVTVFVPPWFNEEKFVGEAAELRAKLHDKSKKGFCR</sequence>
<dbReference type="InterPro" id="IPR050187">
    <property type="entry name" value="Lipid_Phosphate_FormReg"/>
</dbReference>
<protein>
    <recommendedName>
        <fullName evidence="1">DAGKc domain-containing protein</fullName>
    </recommendedName>
</protein>
<proteinExistence type="predicted"/>
<accession>A0A507CGC3</accession>
<dbReference type="PANTHER" id="PTHR12358:SF31">
    <property type="entry name" value="ACYLGLYCEROL KINASE, MITOCHONDRIAL"/>
    <property type="match status" value="1"/>
</dbReference>
<dbReference type="AlphaFoldDB" id="A0A507CGC3"/>
<dbReference type="PANTHER" id="PTHR12358">
    <property type="entry name" value="SPHINGOSINE KINASE"/>
    <property type="match status" value="1"/>
</dbReference>
<dbReference type="GO" id="GO:0046512">
    <property type="term" value="P:sphingosine biosynthetic process"/>
    <property type="evidence" value="ECO:0007669"/>
    <property type="project" value="TreeGrafter"/>
</dbReference>